<dbReference type="Proteomes" id="UP000770661">
    <property type="component" value="Unassembled WGS sequence"/>
</dbReference>
<feature type="transmembrane region" description="Helical" evidence="6">
    <location>
        <begin position="79"/>
        <end position="97"/>
    </location>
</feature>
<evidence type="ECO:0000256" key="2">
    <source>
        <dbReference type="ARBA" id="ARBA00009583"/>
    </source>
</evidence>
<evidence type="ECO:0000256" key="3">
    <source>
        <dbReference type="ARBA" id="ARBA00022692"/>
    </source>
</evidence>
<proteinExistence type="inferred from homology"/>
<organism evidence="7 8">
    <name type="scientific">Chionoecetes opilio</name>
    <name type="common">Atlantic snow crab</name>
    <name type="synonym">Cancer opilio</name>
    <dbReference type="NCBI Taxonomy" id="41210"/>
    <lineage>
        <taxon>Eukaryota</taxon>
        <taxon>Metazoa</taxon>
        <taxon>Ecdysozoa</taxon>
        <taxon>Arthropoda</taxon>
        <taxon>Crustacea</taxon>
        <taxon>Multicrustacea</taxon>
        <taxon>Malacostraca</taxon>
        <taxon>Eumalacostraca</taxon>
        <taxon>Eucarida</taxon>
        <taxon>Decapoda</taxon>
        <taxon>Pleocyemata</taxon>
        <taxon>Brachyura</taxon>
        <taxon>Eubrachyura</taxon>
        <taxon>Majoidea</taxon>
        <taxon>Majidae</taxon>
        <taxon>Chionoecetes</taxon>
    </lineage>
</organism>
<dbReference type="GO" id="GO:0016020">
    <property type="term" value="C:membrane"/>
    <property type="evidence" value="ECO:0007669"/>
    <property type="project" value="UniProtKB-SubCell"/>
</dbReference>
<feature type="transmembrane region" description="Helical" evidence="6">
    <location>
        <begin position="34"/>
        <end position="52"/>
    </location>
</feature>
<name>A0A8J4YHK1_CHIOP</name>
<keyword evidence="8" id="KW-1185">Reference proteome</keyword>
<reference evidence="7" key="1">
    <citation type="submission" date="2020-07" db="EMBL/GenBank/DDBJ databases">
        <title>The High-quality genome of the commercially important snow crab, Chionoecetes opilio.</title>
        <authorList>
            <person name="Jeong J.-H."/>
            <person name="Ryu S."/>
        </authorList>
    </citation>
    <scope>NUCLEOTIDE SEQUENCE</scope>
    <source>
        <strain evidence="7">MADBK_172401_WGS</strain>
        <tissue evidence="7">Digestive gland</tissue>
    </source>
</reference>
<dbReference type="AlphaFoldDB" id="A0A8J4YHK1"/>
<dbReference type="Pfam" id="PF14857">
    <property type="entry name" value="TMEM151"/>
    <property type="match status" value="1"/>
</dbReference>
<dbReference type="OrthoDB" id="190434at2759"/>
<keyword evidence="4 6" id="KW-1133">Transmembrane helix</keyword>
<dbReference type="EMBL" id="JACEEZ010003456">
    <property type="protein sequence ID" value="KAG0727357.1"/>
    <property type="molecule type" value="Genomic_DNA"/>
</dbReference>
<protein>
    <submittedName>
        <fullName evidence="7">Transmembrane protein 151B</fullName>
    </submittedName>
</protein>
<comment type="subcellular location">
    <subcellularLocation>
        <location evidence="1">Membrane</location>
        <topology evidence="1">Multi-pass membrane protein</topology>
    </subcellularLocation>
</comment>
<evidence type="ECO:0000256" key="1">
    <source>
        <dbReference type="ARBA" id="ARBA00004141"/>
    </source>
</evidence>
<dbReference type="InterPro" id="IPR026767">
    <property type="entry name" value="Tmem151"/>
</dbReference>
<gene>
    <name evidence="7" type="primary">tmem151b_1</name>
    <name evidence="7" type="ORF">GWK47_034820</name>
</gene>
<keyword evidence="3 6" id="KW-0812">Transmembrane</keyword>
<accession>A0A8J4YHK1</accession>
<evidence type="ECO:0000256" key="5">
    <source>
        <dbReference type="ARBA" id="ARBA00023136"/>
    </source>
</evidence>
<sequence>MSLTPLDEDASEQQEPARQGVCGVLRHSTNWKCFMLTLLILACLTAITWCRLTQVTKVFLDFDTFPITMTRKLSACEDGYLYIPVAFLAMLYLLYLIECFHCPTRMQLTNTTPASHVEDMIEAMRAAQPVIWWKAMCYHYIRRCRHVTRYRNGDAYTSTQVFYERVNSHSVGTCFLFSNCGSKDISKKLVNLSKFACTKISKALSVVTTIGIYIPGSLLQGALKCTASYLESETTAGEIERSWGLIDCCLPRKRRARLPHHP</sequence>
<evidence type="ECO:0000256" key="6">
    <source>
        <dbReference type="SAM" id="Phobius"/>
    </source>
</evidence>
<dbReference type="PANTHER" id="PTHR31893">
    <property type="entry name" value="TRANSMEMBRANE PROTEIN 151 HOMOLOG"/>
    <property type="match status" value="1"/>
</dbReference>
<evidence type="ECO:0000256" key="4">
    <source>
        <dbReference type="ARBA" id="ARBA00022989"/>
    </source>
</evidence>
<comment type="caution">
    <text evidence="7">The sequence shown here is derived from an EMBL/GenBank/DDBJ whole genome shotgun (WGS) entry which is preliminary data.</text>
</comment>
<comment type="similarity">
    <text evidence="2">Belongs to the TMEM151 family.</text>
</comment>
<evidence type="ECO:0000313" key="7">
    <source>
        <dbReference type="EMBL" id="KAG0727357.1"/>
    </source>
</evidence>
<dbReference type="PANTHER" id="PTHR31893:SF5">
    <property type="entry name" value="TRANSMEMBRANE PROTEIN 151 HOMOLOG"/>
    <property type="match status" value="1"/>
</dbReference>
<keyword evidence="5 6" id="KW-0472">Membrane</keyword>
<evidence type="ECO:0000313" key="8">
    <source>
        <dbReference type="Proteomes" id="UP000770661"/>
    </source>
</evidence>